<sequence>MKSLSLNLRVAAGAIAVTAFLLATSAHAQSVIFTTQMDIGARGAEVTALQSYLATQTSFYPEGLVTGYYGSLTAAAVARFQTNYGLPAVGRVGPLTLAKLNAVVSGNVGGGADTSAPVIFGTSAATASAGATIHFGTNEMATGKVFYSAIPIILSESAGIGFGPLVTGTSAMTDANFRVSHDVMLSGLAPNTTYFYVIHATDARGNVSISWPATFRTAP</sequence>
<dbReference type="Gene3D" id="2.60.40.380">
    <property type="entry name" value="Purple acid phosphatase-like, N-terminal"/>
    <property type="match status" value="1"/>
</dbReference>
<feature type="chain" id="PRO_5009524029" description="Peptidoglycan binding-like domain-containing protein" evidence="1">
    <location>
        <begin position="29"/>
        <end position="219"/>
    </location>
</feature>
<organism evidence="3 4">
    <name type="scientific">Candidatus Kaiserbacteria bacterium RIFCSPHIGHO2_02_FULL_55_20</name>
    <dbReference type="NCBI Taxonomy" id="1798497"/>
    <lineage>
        <taxon>Bacteria</taxon>
        <taxon>Candidatus Kaiseribacteriota</taxon>
    </lineage>
</organism>
<name>A0A1F6DVH1_9BACT</name>
<evidence type="ECO:0000313" key="3">
    <source>
        <dbReference type="EMBL" id="OGG65376.1"/>
    </source>
</evidence>
<dbReference type="GO" id="GO:0046872">
    <property type="term" value="F:metal ion binding"/>
    <property type="evidence" value="ECO:0007669"/>
    <property type="project" value="InterPro"/>
</dbReference>
<feature type="domain" description="Peptidoglycan binding-like" evidence="2">
    <location>
        <begin position="42"/>
        <end position="100"/>
    </location>
</feature>
<reference evidence="3 4" key="1">
    <citation type="journal article" date="2016" name="Nat. Commun.">
        <title>Thousands of microbial genomes shed light on interconnected biogeochemical processes in an aquifer system.</title>
        <authorList>
            <person name="Anantharaman K."/>
            <person name="Brown C.T."/>
            <person name="Hug L.A."/>
            <person name="Sharon I."/>
            <person name="Castelle C.J."/>
            <person name="Probst A.J."/>
            <person name="Thomas B.C."/>
            <person name="Singh A."/>
            <person name="Wilkins M.J."/>
            <person name="Karaoz U."/>
            <person name="Brodie E.L."/>
            <person name="Williams K.H."/>
            <person name="Hubbard S.S."/>
            <person name="Banfield J.F."/>
        </authorList>
    </citation>
    <scope>NUCLEOTIDE SEQUENCE [LARGE SCALE GENOMIC DNA]</scope>
</reference>
<dbReference type="SUPFAM" id="SSF49363">
    <property type="entry name" value="Purple acid phosphatase, N-terminal domain"/>
    <property type="match status" value="1"/>
</dbReference>
<comment type="caution">
    <text evidence="3">The sequence shown here is derived from an EMBL/GenBank/DDBJ whole genome shotgun (WGS) entry which is preliminary data.</text>
</comment>
<dbReference type="AlphaFoldDB" id="A0A1F6DVH1"/>
<keyword evidence="1" id="KW-0732">Signal</keyword>
<protein>
    <recommendedName>
        <fullName evidence="2">Peptidoglycan binding-like domain-containing protein</fullName>
    </recommendedName>
</protein>
<evidence type="ECO:0000313" key="4">
    <source>
        <dbReference type="Proteomes" id="UP000177652"/>
    </source>
</evidence>
<dbReference type="InterPro" id="IPR036366">
    <property type="entry name" value="PGBDSf"/>
</dbReference>
<dbReference type="Gene3D" id="1.10.101.10">
    <property type="entry name" value="PGBD-like superfamily/PGBD"/>
    <property type="match status" value="1"/>
</dbReference>
<dbReference type="InterPro" id="IPR036365">
    <property type="entry name" value="PGBD-like_sf"/>
</dbReference>
<feature type="signal peptide" evidence="1">
    <location>
        <begin position="1"/>
        <end position="28"/>
    </location>
</feature>
<dbReference type="Proteomes" id="UP000177652">
    <property type="component" value="Unassembled WGS sequence"/>
</dbReference>
<dbReference type="GO" id="GO:0003993">
    <property type="term" value="F:acid phosphatase activity"/>
    <property type="evidence" value="ECO:0007669"/>
    <property type="project" value="InterPro"/>
</dbReference>
<dbReference type="STRING" id="1798497.A3D71_01760"/>
<gene>
    <name evidence="3" type="ORF">A3D71_01760</name>
</gene>
<evidence type="ECO:0000256" key="1">
    <source>
        <dbReference type="SAM" id="SignalP"/>
    </source>
</evidence>
<proteinExistence type="predicted"/>
<dbReference type="InterPro" id="IPR002477">
    <property type="entry name" value="Peptidoglycan-bd-like"/>
</dbReference>
<dbReference type="EMBL" id="MFLK01000049">
    <property type="protein sequence ID" value="OGG65376.1"/>
    <property type="molecule type" value="Genomic_DNA"/>
</dbReference>
<dbReference type="SUPFAM" id="SSF47090">
    <property type="entry name" value="PGBD-like"/>
    <property type="match status" value="1"/>
</dbReference>
<evidence type="ECO:0000259" key="2">
    <source>
        <dbReference type="Pfam" id="PF01471"/>
    </source>
</evidence>
<dbReference type="Pfam" id="PF01471">
    <property type="entry name" value="PG_binding_1"/>
    <property type="match status" value="1"/>
</dbReference>
<accession>A0A1F6DVH1</accession>
<dbReference type="InterPro" id="IPR008963">
    <property type="entry name" value="Purple_acid_Pase-like_N"/>
</dbReference>